<dbReference type="EMBL" id="JANIIK010000037">
    <property type="protein sequence ID" value="KAJ3611760.1"/>
    <property type="molecule type" value="Genomic_DNA"/>
</dbReference>
<dbReference type="Proteomes" id="UP001148018">
    <property type="component" value="Unassembled WGS sequence"/>
</dbReference>
<evidence type="ECO:0000313" key="3">
    <source>
        <dbReference type="EMBL" id="KAJ3611760.1"/>
    </source>
</evidence>
<comment type="caution">
    <text evidence="3">The sequence shown here is derived from an EMBL/GenBank/DDBJ whole genome shotgun (WGS) entry which is preliminary data.</text>
</comment>
<keyword evidence="1" id="KW-0175">Coiled coil</keyword>
<dbReference type="Gene3D" id="1.20.5.990">
    <property type="entry name" value="Nemo cc2-lz domain - 1d5 darpin complex"/>
    <property type="match status" value="1"/>
</dbReference>
<organism evidence="3 4">
    <name type="scientific">Muraenolepis orangiensis</name>
    <name type="common">Patagonian moray cod</name>
    <dbReference type="NCBI Taxonomy" id="630683"/>
    <lineage>
        <taxon>Eukaryota</taxon>
        <taxon>Metazoa</taxon>
        <taxon>Chordata</taxon>
        <taxon>Craniata</taxon>
        <taxon>Vertebrata</taxon>
        <taxon>Euteleostomi</taxon>
        <taxon>Actinopterygii</taxon>
        <taxon>Neopterygii</taxon>
        <taxon>Teleostei</taxon>
        <taxon>Neoteleostei</taxon>
        <taxon>Acanthomorphata</taxon>
        <taxon>Zeiogadaria</taxon>
        <taxon>Gadariae</taxon>
        <taxon>Gadiformes</taxon>
        <taxon>Muraenolepidoidei</taxon>
        <taxon>Muraenolepididae</taxon>
        <taxon>Muraenolepis</taxon>
    </lineage>
</organism>
<gene>
    <name evidence="3" type="ORF">NHX12_021774</name>
</gene>
<dbReference type="GO" id="GO:0005737">
    <property type="term" value="C:cytoplasm"/>
    <property type="evidence" value="ECO:0007669"/>
    <property type="project" value="UniProtKB-ARBA"/>
</dbReference>
<keyword evidence="4" id="KW-1185">Reference proteome</keyword>
<feature type="region of interest" description="Disordered" evidence="2">
    <location>
        <begin position="29"/>
        <end position="48"/>
    </location>
</feature>
<feature type="region of interest" description="Disordered" evidence="2">
    <location>
        <begin position="75"/>
        <end position="109"/>
    </location>
</feature>
<evidence type="ECO:0000256" key="1">
    <source>
        <dbReference type="ARBA" id="ARBA00023054"/>
    </source>
</evidence>
<dbReference type="AlphaFoldDB" id="A0A9Q0EQR2"/>
<dbReference type="PANTHER" id="PTHR31882">
    <property type="entry name" value="TNFAIP3-INTERACTING PROTEIN COILED COIL FAMILY MEMBER"/>
    <property type="match status" value="1"/>
</dbReference>
<feature type="compositionally biased region" description="Basic and acidic residues" evidence="2">
    <location>
        <begin position="97"/>
        <end position="109"/>
    </location>
</feature>
<evidence type="ECO:0000256" key="2">
    <source>
        <dbReference type="SAM" id="MobiDB-lite"/>
    </source>
</evidence>
<dbReference type="PANTHER" id="PTHR31882:SF2">
    <property type="entry name" value="TNFAIP3-INTERACTING PROTEIN 3"/>
    <property type="match status" value="1"/>
</dbReference>
<evidence type="ECO:0000313" key="4">
    <source>
        <dbReference type="Proteomes" id="UP001148018"/>
    </source>
</evidence>
<sequence>MLLHYRSSGSWIRDYATGFELLTCLESPDRHGQPPGHRHVGPPVSFTTDLPTTTIMSSADESSVQAQLDEVLKQRDEVREQQPSVNPSQPTHPLNEVMRDNGEEQRSPTEAERLLRVQNAHLASRGQHQREEIRRLNQALHEAIEGHGVCGQSREHPHDEVWKHQAEVYKEDFLKERKDREMLKDKLLEMEKSYSISDEVP</sequence>
<proteinExistence type="predicted"/>
<reference evidence="3" key="1">
    <citation type="submission" date="2022-07" db="EMBL/GenBank/DDBJ databases">
        <title>Chromosome-level genome of Muraenolepis orangiensis.</title>
        <authorList>
            <person name="Kim J."/>
        </authorList>
    </citation>
    <scope>NUCLEOTIDE SEQUENCE</scope>
    <source>
        <strain evidence="3">KU_S4_2022</strain>
        <tissue evidence="3">Muscle</tissue>
    </source>
</reference>
<name>A0A9Q0EQR2_9TELE</name>
<dbReference type="GO" id="GO:0006357">
    <property type="term" value="P:regulation of transcription by RNA polymerase II"/>
    <property type="evidence" value="ECO:0007669"/>
    <property type="project" value="TreeGrafter"/>
</dbReference>
<dbReference type="GO" id="GO:0043122">
    <property type="term" value="P:regulation of canonical NF-kappaB signal transduction"/>
    <property type="evidence" value="ECO:0007669"/>
    <property type="project" value="UniProtKB-ARBA"/>
</dbReference>
<dbReference type="OrthoDB" id="5969558at2759"/>
<feature type="compositionally biased region" description="Polar residues" evidence="2">
    <location>
        <begin position="81"/>
        <end position="92"/>
    </location>
</feature>
<accession>A0A9Q0EQR2</accession>
<dbReference type="GO" id="GO:0071222">
    <property type="term" value="P:cellular response to lipopolysaccharide"/>
    <property type="evidence" value="ECO:0007669"/>
    <property type="project" value="TreeGrafter"/>
</dbReference>
<protein>
    <submittedName>
        <fullName evidence="3">Uncharacterized protein</fullName>
    </submittedName>
</protein>